<evidence type="ECO:0000313" key="1">
    <source>
        <dbReference type="EMBL" id="ACB55686.1"/>
    </source>
</evidence>
<organism evidence="1 2">
    <name type="scientific">Aliivibrio fischeri (strain ATCC 700601 / ES114)</name>
    <name type="common">Vibrio fischeri</name>
    <dbReference type="NCBI Taxonomy" id="312309"/>
    <lineage>
        <taxon>Bacteria</taxon>
        <taxon>Pseudomonadati</taxon>
        <taxon>Pseudomonadota</taxon>
        <taxon>Gammaproteobacteria</taxon>
        <taxon>Vibrionales</taxon>
        <taxon>Vibrionaceae</taxon>
        <taxon>Aliivibrio</taxon>
    </lineage>
</organism>
<proteinExistence type="predicted"/>
<accession>B1WN54</accession>
<dbReference type="AlphaFoldDB" id="B1WN54"/>
<dbReference type="HOGENOM" id="CLU_194443_2_0_6"/>
<gene>
    <name evidence="1" type="ordered locus">VF_2647</name>
</gene>
<dbReference type="InterPro" id="IPR010982">
    <property type="entry name" value="Lambda_DNA-bd_dom_sf"/>
</dbReference>
<sequence>MKKEAVIKHFGGVVKVASALKIDHSAVSQWGENVPQLRAFEIERITNGALKADFTPNQDHA</sequence>
<dbReference type="SUPFAM" id="SSF47413">
    <property type="entry name" value="lambda repressor-like DNA-binding domains"/>
    <property type="match status" value="1"/>
</dbReference>
<keyword evidence="2" id="KW-1185">Reference proteome</keyword>
<dbReference type="Proteomes" id="UP000000537">
    <property type="component" value="Chromosome I"/>
</dbReference>
<dbReference type="GeneID" id="54164741"/>
<dbReference type="STRING" id="312309.VF_2647"/>
<dbReference type="KEGG" id="vfi:VF_2647"/>
<dbReference type="eggNOG" id="ENOG5030IQ2">
    <property type="taxonomic scope" value="Bacteria"/>
</dbReference>
<dbReference type="EMBL" id="CP000020">
    <property type="protein sequence ID" value="ACB55686.1"/>
    <property type="molecule type" value="Genomic_DNA"/>
</dbReference>
<name>B1WN54_ALIF1</name>
<dbReference type="Pfam" id="PF14549">
    <property type="entry name" value="P22_Cro"/>
    <property type="match status" value="1"/>
</dbReference>
<reference evidence="1 2" key="2">
    <citation type="journal article" date="2008" name="BMC Genomics">
        <title>Comparative genomics-based investigation of resequencing targets in Vibrio fischeri: focus on point miscalls and artefactual expansions.</title>
        <authorList>
            <person name="Mandel M.J."/>
            <person name="Stabb E.V."/>
            <person name="Ruby E.G."/>
        </authorList>
    </citation>
    <scope>NUCLEOTIDE SEQUENCE [LARGE SCALE GENOMIC DNA]</scope>
    <source>
        <strain evidence="2">ATCC 700601 / ES114</strain>
    </source>
</reference>
<dbReference type="RefSeq" id="WP_011262504.1">
    <property type="nucleotide sequence ID" value="NC_006840.2"/>
</dbReference>
<dbReference type="OrthoDB" id="6693632at2"/>
<dbReference type="EnsemblBacteria" id="ACB55686">
    <property type="protein sequence ID" value="ACB55686"/>
    <property type="gene ID" value="VF_2647"/>
</dbReference>
<dbReference type="PATRIC" id="fig|312309.11.peg.2074"/>
<dbReference type="Gene3D" id="1.10.260.40">
    <property type="entry name" value="lambda repressor-like DNA-binding domains"/>
    <property type="match status" value="1"/>
</dbReference>
<dbReference type="GO" id="GO:0003677">
    <property type="term" value="F:DNA binding"/>
    <property type="evidence" value="ECO:0007669"/>
    <property type="project" value="InterPro"/>
</dbReference>
<protein>
    <submittedName>
        <fullName evidence="1">Transcriptional regulator, Cro/CI family-related protein</fullName>
    </submittedName>
</protein>
<reference evidence="1 2" key="1">
    <citation type="journal article" date="2005" name="Proc. Natl. Acad. Sci. U.S.A.">
        <title>Complete genome sequence of Vibrio fischeri: a symbiotic bacterium with pathogenic congeners.</title>
        <authorList>
            <person name="Ruby E.G."/>
            <person name="Urbanowski M."/>
            <person name="Campbell J."/>
            <person name="Dunn A."/>
            <person name="Faini M."/>
            <person name="Gunsalus R."/>
            <person name="Lostroh P."/>
            <person name="Lupp C."/>
            <person name="McCann J."/>
            <person name="Millikan D."/>
            <person name="Schaefer A."/>
            <person name="Stabb E."/>
            <person name="Stevens A."/>
            <person name="Visick K."/>
            <person name="Whistler C."/>
            <person name="Greenberg E.P."/>
        </authorList>
    </citation>
    <scope>NUCLEOTIDE SEQUENCE [LARGE SCALE GENOMIC DNA]</scope>
    <source>
        <strain evidence="2">ATCC 700601 / ES114</strain>
    </source>
</reference>
<evidence type="ECO:0000313" key="2">
    <source>
        <dbReference type="Proteomes" id="UP000000537"/>
    </source>
</evidence>